<gene>
    <name evidence="1" type="ORF">GCM10022407_28600</name>
</gene>
<name>A0ABP7QFH7_9BACT</name>
<organism evidence="1 2">
    <name type="scientific">Hymenobacter antarcticus</name>
    <dbReference type="NCBI Taxonomy" id="486270"/>
    <lineage>
        <taxon>Bacteria</taxon>
        <taxon>Pseudomonadati</taxon>
        <taxon>Bacteroidota</taxon>
        <taxon>Cytophagia</taxon>
        <taxon>Cytophagales</taxon>
        <taxon>Hymenobacteraceae</taxon>
        <taxon>Hymenobacter</taxon>
    </lineage>
</organism>
<dbReference type="EMBL" id="BAABDI010000021">
    <property type="protein sequence ID" value="GAA3981686.1"/>
    <property type="molecule type" value="Genomic_DNA"/>
</dbReference>
<comment type="caution">
    <text evidence="1">The sequence shown here is derived from an EMBL/GenBank/DDBJ whole genome shotgun (WGS) entry which is preliminary data.</text>
</comment>
<evidence type="ECO:0000313" key="2">
    <source>
        <dbReference type="Proteomes" id="UP001501556"/>
    </source>
</evidence>
<sequence>MAEPIATPQRSKPAEPATIVLAGATSDDVFPPWQGMQYLHNMFTGLPRLASLDNARYPEIQWTSVREMLATRK</sequence>
<reference evidence="2" key="1">
    <citation type="journal article" date="2019" name="Int. J. Syst. Evol. Microbiol.">
        <title>The Global Catalogue of Microorganisms (GCM) 10K type strain sequencing project: providing services to taxonomists for standard genome sequencing and annotation.</title>
        <authorList>
            <consortium name="The Broad Institute Genomics Platform"/>
            <consortium name="The Broad Institute Genome Sequencing Center for Infectious Disease"/>
            <person name="Wu L."/>
            <person name="Ma J."/>
        </authorList>
    </citation>
    <scope>NUCLEOTIDE SEQUENCE [LARGE SCALE GENOMIC DNA]</scope>
    <source>
        <strain evidence="2">JCM 17217</strain>
    </source>
</reference>
<dbReference type="RefSeq" id="WP_345125468.1">
    <property type="nucleotide sequence ID" value="NZ_BAABDI010000021.1"/>
</dbReference>
<protein>
    <submittedName>
        <fullName evidence="1">Uncharacterized protein</fullName>
    </submittedName>
</protein>
<proteinExistence type="predicted"/>
<dbReference type="Proteomes" id="UP001501556">
    <property type="component" value="Unassembled WGS sequence"/>
</dbReference>
<accession>A0ABP7QFH7</accession>
<evidence type="ECO:0000313" key="1">
    <source>
        <dbReference type="EMBL" id="GAA3981686.1"/>
    </source>
</evidence>
<keyword evidence="2" id="KW-1185">Reference proteome</keyword>